<protein>
    <submittedName>
        <fullName evidence="1">Rho GTPase activating protein 26</fullName>
    </submittedName>
</protein>
<name>A0A1A8PX11_9TELE</name>
<reference evidence="1" key="2">
    <citation type="submission" date="2016-06" db="EMBL/GenBank/DDBJ databases">
        <title>The genome of a short-lived fish provides insights into sex chromosome evolution and the genetic control of aging.</title>
        <authorList>
            <person name="Reichwald K."/>
            <person name="Felder M."/>
            <person name="Petzold A."/>
            <person name="Koch P."/>
            <person name="Groth M."/>
            <person name="Platzer M."/>
        </authorList>
    </citation>
    <scope>NUCLEOTIDE SEQUENCE</scope>
    <source>
        <tissue evidence="1">Brain</tissue>
    </source>
</reference>
<organism evidence="1">
    <name type="scientific">Nothobranchius rachovii</name>
    <name type="common">bluefin notho</name>
    <dbReference type="NCBI Taxonomy" id="451742"/>
    <lineage>
        <taxon>Eukaryota</taxon>
        <taxon>Metazoa</taxon>
        <taxon>Chordata</taxon>
        <taxon>Craniata</taxon>
        <taxon>Vertebrata</taxon>
        <taxon>Euteleostomi</taxon>
        <taxon>Actinopterygii</taxon>
        <taxon>Neopterygii</taxon>
        <taxon>Teleostei</taxon>
        <taxon>Neoteleostei</taxon>
        <taxon>Acanthomorphata</taxon>
        <taxon>Ovalentaria</taxon>
        <taxon>Atherinomorphae</taxon>
        <taxon>Cyprinodontiformes</taxon>
        <taxon>Nothobranchiidae</taxon>
        <taxon>Nothobranchius</taxon>
    </lineage>
</organism>
<dbReference type="EMBL" id="HAEI01003731">
    <property type="protein sequence ID" value="SBR85768.1"/>
    <property type="molecule type" value="Transcribed_RNA"/>
</dbReference>
<dbReference type="AlphaFoldDB" id="A0A1A8PX11"/>
<accession>A0A1A8PX11</accession>
<proteinExistence type="predicted"/>
<reference evidence="1" key="1">
    <citation type="submission" date="2016-05" db="EMBL/GenBank/DDBJ databases">
        <authorList>
            <person name="Lavstsen T."/>
            <person name="Jespersen J.S."/>
        </authorList>
    </citation>
    <scope>NUCLEOTIDE SEQUENCE</scope>
    <source>
        <tissue evidence="1">Brain</tissue>
    </source>
</reference>
<gene>
    <name evidence="1" type="primary">ARHGAP26</name>
</gene>
<sequence>RVCVCVCGLDVIPRYSLSGAAVWVKQVIPAG</sequence>
<feature type="non-terminal residue" evidence="1">
    <location>
        <position position="1"/>
    </location>
</feature>
<evidence type="ECO:0000313" key="1">
    <source>
        <dbReference type="EMBL" id="SBR85768.1"/>
    </source>
</evidence>